<gene>
    <name evidence="6" type="ORF">ABB30_05180</name>
</gene>
<reference evidence="6 7" key="1">
    <citation type="submission" date="2015-05" db="EMBL/GenBank/DDBJ databases">
        <title>Genome sequencing and analysis of members of genus Stenotrophomonas.</title>
        <authorList>
            <person name="Patil P.P."/>
            <person name="Midha S."/>
            <person name="Patil P.B."/>
        </authorList>
    </citation>
    <scope>NUCLEOTIDE SEQUENCE [LARGE SCALE GENOMIC DNA]</scope>
    <source>
        <strain evidence="6 7">DSM 24757</strain>
    </source>
</reference>
<keyword evidence="4" id="KW-0804">Transcription</keyword>
<evidence type="ECO:0000256" key="3">
    <source>
        <dbReference type="ARBA" id="ARBA00023125"/>
    </source>
</evidence>
<evidence type="ECO:0000256" key="1">
    <source>
        <dbReference type="ARBA" id="ARBA00009437"/>
    </source>
</evidence>
<dbReference type="PROSITE" id="PS50931">
    <property type="entry name" value="HTH_LYSR"/>
    <property type="match status" value="1"/>
</dbReference>
<dbReference type="InterPro" id="IPR036388">
    <property type="entry name" value="WH-like_DNA-bd_sf"/>
</dbReference>
<dbReference type="InterPro" id="IPR036390">
    <property type="entry name" value="WH_DNA-bd_sf"/>
</dbReference>
<dbReference type="PANTHER" id="PTHR30126:SF94">
    <property type="entry name" value="LYSR FAMILY TRANSCRIPTIONAL REGULATOR"/>
    <property type="match status" value="1"/>
</dbReference>
<dbReference type="AlphaFoldDB" id="A0A0R0DHA4"/>
<comment type="similarity">
    <text evidence="1">Belongs to the LysR transcriptional regulatory family.</text>
</comment>
<dbReference type="SUPFAM" id="SSF53850">
    <property type="entry name" value="Periplasmic binding protein-like II"/>
    <property type="match status" value="1"/>
</dbReference>
<dbReference type="Proteomes" id="UP000050956">
    <property type="component" value="Unassembled WGS sequence"/>
</dbReference>
<dbReference type="Pfam" id="PF03466">
    <property type="entry name" value="LysR_substrate"/>
    <property type="match status" value="1"/>
</dbReference>
<dbReference type="GO" id="GO:0000976">
    <property type="term" value="F:transcription cis-regulatory region binding"/>
    <property type="evidence" value="ECO:0007669"/>
    <property type="project" value="TreeGrafter"/>
</dbReference>
<feature type="domain" description="HTH lysR-type" evidence="5">
    <location>
        <begin position="3"/>
        <end position="60"/>
    </location>
</feature>
<keyword evidence="7" id="KW-1185">Reference proteome</keyword>
<accession>A0A0R0DHA4</accession>
<dbReference type="PANTHER" id="PTHR30126">
    <property type="entry name" value="HTH-TYPE TRANSCRIPTIONAL REGULATOR"/>
    <property type="match status" value="1"/>
</dbReference>
<keyword evidence="2" id="KW-0805">Transcription regulation</keyword>
<organism evidence="6 7">
    <name type="scientific">Stenotrophomonas ginsengisoli</name>
    <dbReference type="NCBI Taxonomy" id="336566"/>
    <lineage>
        <taxon>Bacteria</taxon>
        <taxon>Pseudomonadati</taxon>
        <taxon>Pseudomonadota</taxon>
        <taxon>Gammaproteobacteria</taxon>
        <taxon>Lysobacterales</taxon>
        <taxon>Lysobacteraceae</taxon>
        <taxon>Stenotrophomonas</taxon>
    </lineage>
</organism>
<evidence type="ECO:0000313" key="6">
    <source>
        <dbReference type="EMBL" id="KRG78114.1"/>
    </source>
</evidence>
<dbReference type="RefSeq" id="WP_057637245.1">
    <property type="nucleotide sequence ID" value="NZ_LDJM01000012.1"/>
</dbReference>
<name>A0A0R0DHA4_9GAMM</name>
<evidence type="ECO:0000259" key="5">
    <source>
        <dbReference type="PROSITE" id="PS50931"/>
    </source>
</evidence>
<dbReference type="Gene3D" id="1.10.10.10">
    <property type="entry name" value="Winged helix-like DNA-binding domain superfamily/Winged helix DNA-binding domain"/>
    <property type="match status" value="1"/>
</dbReference>
<dbReference type="STRING" id="336566.ABB30_05180"/>
<comment type="caution">
    <text evidence="6">The sequence shown here is derived from an EMBL/GenBank/DDBJ whole genome shotgun (WGS) entry which is preliminary data.</text>
</comment>
<dbReference type="SUPFAM" id="SSF46785">
    <property type="entry name" value="Winged helix' DNA-binding domain"/>
    <property type="match status" value="1"/>
</dbReference>
<evidence type="ECO:0000313" key="7">
    <source>
        <dbReference type="Proteomes" id="UP000050956"/>
    </source>
</evidence>
<proteinExistence type="inferred from homology"/>
<evidence type="ECO:0000256" key="4">
    <source>
        <dbReference type="ARBA" id="ARBA00023163"/>
    </source>
</evidence>
<dbReference type="GO" id="GO:0003700">
    <property type="term" value="F:DNA-binding transcription factor activity"/>
    <property type="evidence" value="ECO:0007669"/>
    <property type="project" value="InterPro"/>
</dbReference>
<dbReference type="InterPro" id="IPR000847">
    <property type="entry name" value="LysR_HTH_N"/>
</dbReference>
<dbReference type="OrthoDB" id="9808620at2"/>
<keyword evidence="3" id="KW-0238">DNA-binding</keyword>
<protein>
    <recommendedName>
        <fullName evidence="5">HTH lysR-type domain-containing protein</fullName>
    </recommendedName>
</protein>
<dbReference type="InterPro" id="IPR005119">
    <property type="entry name" value="LysR_subst-bd"/>
</dbReference>
<dbReference type="Gene3D" id="3.40.190.290">
    <property type="match status" value="1"/>
</dbReference>
<evidence type="ECO:0000256" key="2">
    <source>
        <dbReference type="ARBA" id="ARBA00023015"/>
    </source>
</evidence>
<dbReference type="Pfam" id="PF00126">
    <property type="entry name" value="HTH_1"/>
    <property type="match status" value="1"/>
</dbReference>
<dbReference type="EMBL" id="LDJM01000012">
    <property type="protein sequence ID" value="KRG78114.1"/>
    <property type="molecule type" value="Genomic_DNA"/>
</dbReference>
<sequence length="285" mass="29941">MRLTLRQLQAFVAIADHHSTTAAGQALGLSQSAVSAALKELEGHWDSPLFDRIGRGLQINAQGRGLLAGARGLLADAQALEQSMADPLGAVHLQLAASSTLGNHLLPPLLAAFLQAQPDSRLSLQIANTAQVARAVARMQVDAGLVEGISPLPELKMTPWRHDSLQVVAAPARLPGSLDALGRMRWLLREPGSGTRQLFDQQLLPLLGGRVQALTLASTPAIVAAAQQGAGVACVPESAVAGALADGTLATVALPLPPLRRTLWLLEHPQRQRPPALARLLGLDH</sequence>
<dbReference type="PATRIC" id="fig|336566.3.peg.375"/>